<reference evidence="1 2" key="1">
    <citation type="submission" date="2014-02" db="EMBL/GenBank/DDBJ databases">
        <title>Plasmidome dynamics in the species complex Clostridium novyi sensu lato converts strains of independent lineages into distinctly different pathogens.</title>
        <authorList>
            <person name="Skarin H."/>
            <person name="Segerman B."/>
        </authorList>
    </citation>
    <scope>NUCLEOTIDE SEQUENCE [LARGE SCALE GENOMIC DNA]</scope>
    <source>
        <strain evidence="1 2">ATCC 27606</strain>
    </source>
</reference>
<dbReference type="EMBL" id="JENW01000130">
    <property type="protein sequence ID" value="KEI13571.1"/>
    <property type="molecule type" value="Genomic_DNA"/>
</dbReference>
<proteinExistence type="predicted"/>
<evidence type="ECO:0000313" key="1">
    <source>
        <dbReference type="EMBL" id="KEI13571.1"/>
    </source>
</evidence>
<dbReference type="AlphaFoldDB" id="A0AA40M4S5"/>
<dbReference type="RefSeq" id="WP_039221157.1">
    <property type="nucleotide sequence ID" value="NZ_JENW01000130.1"/>
</dbReference>
<organism evidence="1 2">
    <name type="scientific">Clostridium novyi B str. ATCC 27606</name>
    <dbReference type="NCBI Taxonomy" id="1443123"/>
    <lineage>
        <taxon>Bacteria</taxon>
        <taxon>Bacillati</taxon>
        <taxon>Bacillota</taxon>
        <taxon>Clostridia</taxon>
        <taxon>Eubacteriales</taxon>
        <taxon>Clostridiaceae</taxon>
        <taxon>Clostridium</taxon>
    </lineage>
</organism>
<sequence length="97" mass="11607">MIRNIIYNQDGKNIILEFTCEEKPNLENIKVLQIEDKEEYKNMKKFHIQDGNIIIDDVYKKEISKEEKLEKELLETKATLVDLKYKEFIENTEKVGK</sequence>
<gene>
    <name evidence="1" type="ORF">Z959_02645</name>
</gene>
<keyword evidence="2" id="KW-1185">Reference proteome</keyword>
<dbReference type="Proteomes" id="UP000027770">
    <property type="component" value="Unassembled WGS sequence"/>
</dbReference>
<protein>
    <submittedName>
        <fullName evidence="1">Uncharacterized protein</fullName>
    </submittedName>
</protein>
<name>A0AA40M4S5_CLONO</name>
<comment type="caution">
    <text evidence="1">The sequence shown here is derived from an EMBL/GenBank/DDBJ whole genome shotgun (WGS) entry which is preliminary data.</text>
</comment>
<accession>A0AA40M4S5</accession>
<evidence type="ECO:0000313" key="2">
    <source>
        <dbReference type="Proteomes" id="UP000027770"/>
    </source>
</evidence>